<dbReference type="PANTHER" id="PTHR33620:SF1">
    <property type="entry name" value="UREASE ACCESSORY PROTEIN F"/>
    <property type="match status" value="1"/>
</dbReference>
<keyword evidence="3" id="KW-0963">Cytoplasm</keyword>
<dbReference type="AlphaFoldDB" id="B8HW48"/>
<comment type="subcellular location">
    <subcellularLocation>
        <location evidence="3">Cytoplasm</location>
    </subcellularLocation>
</comment>
<protein>
    <recommendedName>
        <fullName evidence="3">Urease accessory protein UreF</fullName>
    </recommendedName>
</protein>
<evidence type="ECO:0000313" key="4">
    <source>
        <dbReference type="EMBL" id="ACL44627.1"/>
    </source>
</evidence>
<dbReference type="eggNOG" id="COG0830">
    <property type="taxonomic scope" value="Bacteria"/>
</dbReference>
<dbReference type="Pfam" id="PF01730">
    <property type="entry name" value="UreF"/>
    <property type="match status" value="1"/>
</dbReference>
<dbReference type="InterPro" id="IPR002639">
    <property type="entry name" value="UreF"/>
</dbReference>
<evidence type="ECO:0000256" key="1">
    <source>
        <dbReference type="ARBA" id="ARBA00022988"/>
    </source>
</evidence>
<dbReference type="GO" id="GO:0005737">
    <property type="term" value="C:cytoplasm"/>
    <property type="evidence" value="ECO:0007669"/>
    <property type="project" value="UniProtKB-SubCell"/>
</dbReference>
<dbReference type="GO" id="GO:0016151">
    <property type="term" value="F:nickel cation binding"/>
    <property type="evidence" value="ECO:0007669"/>
    <property type="project" value="UniProtKB-UniRule"/>
</dbReference>
<comment type="similarity">
    <text evidence="3">Belongs to the UreF family.</text>
</comment>
<name>B8HW48_CYAP4</name>
<gene>
    <name evidence="3" type="primary">ureF</name>
    <name evidence="4" type="ordered locus">Cyan7425_2267</name>
</gene>
<dbReference type="HOGENOM" id="CLU_049215_2_1_3"/>
<dbReference type="InterPro" id="IPR038277">
    <property type="entry name" value="UreF_sf"/>
</dbReference>
<sequence>MAIITNPALLSLLQLASPALPVGAYSYSEGLETLITEGKIQNSSDLQRWLELELRHGAIAVEAAVLVGAYQTIPGDLQQLQSWNAWLSAFRETEELRLQSWQMGRSLLKLLLDLQIIPEEVGESLRSQPCNFAIAFALAATHWQIDLETAVLGYLQSWVTNLINAGIKLIPLGQTAGQKLLLDLQPILIQTTSAILNQVTFDLKCCTWGLTLASMQHETQYSRLFRS</sequence>
<dbReference type="OrthoDB" id="9798772at2"/>
<comment type="subunit">
    <text evidence="3">UreD, UreF and UreG form a complex that acts as a GTP-hydrolysis-dependent molecular chaperone, activating the urease apoprotein by helping to assemble the nickel containing metallocenter of UreC. The UreE protein probably delivers the nickel.</text>
</comment>
<evidence type="ECO:0000256" key="3">
    <source>
        <dbReference type="HAMAP-Rule" id="MF_01385"/>
    </source>
</evidence>
<keyword evidence="2 3" id="KW-0143">Chaperone</keyword>
<organism evidence="4">
    <name type="scientific">Cyanothece sp. (strain PCC 7425 / ATCC 29141)</name>
    <dbReference type="NCBI Taxonomy" id="395961"/>
    <lineage>
        <taxon>Bacteria</taxon>
        <taxon>Bacillati</taxon>
        <taxon>Cyanobacteriota</taxon>
        <taxon>Cyanophyceae</taxon>
        <taxon>Gomontiellales</taxon>
        <taxon>Cyanothecaceae</taxon>
        <taxon>Cyanothece</taxon>
    </lineage>
</organism>
<reference evidence="4" key="1">
    <citation type="submission" date="2009-01" db="EMBL/GenBank/DDBJ databases">
        <title>Complete sequence of chromosome Cyanothece sp. PCC 7425.</title>
        <authorList>
            <consortium name="US DOE Joint Genome Institute"/>
            <person name="Lucas S."/>
            <person name="Copeland A."/>
            <person name="Lapidus A."/>
            <person name="Glavina del Rio T."/>
            <person name="Dalin E."/>
            <person name="Tice H."/>
            <person name="Bruce D."/>
            <person name="Goodwin L."/>
            <person name="Pitluck S."/>
            <person name="Sims D."/>
            <person name="Meineke L."/>
            <person name="Brettin T."/>
            <person name="Detter J.C."/>
            <person name="Han C."/>
            <person name="Larimer F."/>
            <person name="Land M."/>
            <person name="Hauser L."/>
            <person name="Kyrpides N."/>
            <person name="Ovchinnikova G."/>
            <person name="Liberton M."/>
            <person name="Stoeckel J."/>
            <person name="Banerjee A."/>
            <person name="Singh A."/>
            <person name="Page L."/>
            <person name="Sato H."/>
            <person name="Zhao L."/>
            <person name="Sherman L."/>
            <person name="Pakrasi H."/>
            <person name="Richardson P."/>
        </authorList>
    </citation>
    <scope>NUCLEOTIDE SEQUENCE</scope>
    <source>
        <strain evidence="4">PCC 7425</strain>
    </source>
</reference>
<dbReference type="KEGG" id="cyn:Cyan7425_2267"/>
<dbReference type="EMBL" id="CP001344">
    <property type="protein sequence ID" value="ACL44627.1"/>
    <property type="molecule type" value="Genomic_DNA"/>
</dbReference>
<keyword evidence="1 3" id="KW-0996">Nickel insertion</keyword>
<evidence type="ECO:0000256" key="2">
    <source>
        <dbReference type="ARBA" id="ARBA00023186"/>
    </source>
</evidence>
<dbReference type="Gene3D" id="1.10.4190.10">
    <property type="entry name" value="Urease accessory protein UreF"/>
    <property type="match status" value="1"/>
</dbReference>
<dbReference type="STRING" id="395961.Cyan7425_2267"/>
<comment type="function">
    <text evidence="3">Required for maturation of urease via the functional incorporation of the urease nickel metallocenter.</text>
</comment>
<proteinExistence type="inferred from homology"/>
<accession>B8HW48</accession>
<dbReference type="HAMAP" id="MF_01385">
    <property type="entry name" value="UreF"/>
    <property type="match status" value="1"/>
</dbReference>
<dbReference type="PANTHER" id="PTHR33620">
    <property type="entry name" value="UREASE ACCESSORY PROTEIN F"/>
    <property type="match status" value="1"/>
</dbReference>
<dbReference type="PIRSF" id="PIRSF009467">
    <property type="entry name" value="Ureas_acces_UreF"/>
    <property type="match status" value="1"/>
</dbReference>